<protein>
    <submittedName>
        <fullName evidence="1">Uncharacterized protein</fullName>
    </submittedName>
</protein>
<reference evidence="2" key="1">
    <citation type="journal article" date="2007" name="Nature">
        <title>The grapevine genome sequence suggests ancestral hexaploidization in major angiosperm phyla.</title>
        <authorList>
            <consortium name="The French-Italian Public Consortium for Grapevine Genome Characterization."/>
            <person name="Jaillon O."/>
            <person name="Aury J.-M."/>
            <person name="Noel B."/>
            <person name="Policriti A."/>
            <person name="Clepet C."/>
            <person name="Casagrande A."/>
            <person name="Choisne N."/>
            <person name="Aubourg S."/>
            <person name="Vitulo N."/>
            <person name="Jubin C."/>
            <person name="Vezzi A."/>
            <person name="Legeai F."/>
            <person name="Hugueney P."/>
            <person name="Dasilva C."/>
            <person name="Horner D."/>
            <person name="Mica E."/>
            <person name="Jublot D."/>
            <person name="Poulain J."/>
            <person name="Bruyere C."/>
            <person name="Billault A."/>
            <person name="Segurens B."/>
            <person name="Gouyvenoux M."/>
            <person name="Ugarte E."/>
            <person name="Cattonaro F."/>
            <person name="Anthouard V."/>
            <person name="Vico V."/>
            <person name="Del Fabbro C."/>
            <person name="Alaux M."/>
            <person name="Di Gaspero G."/>
            <person name="Dumas V."/>
            <person name="Felice N."/>
            <person name="Paillard S."/>
            <person name="Juman I."/>
            <person name="Moroldo M."/>
            <person name="Scalabrin S."/>
            <person name="Canaguier A."/>
            <person name="Le Clainche I."/>
            <person name="Malacrida G."/>
            <person name="Durand E."/>
            <person name="Pesole G."/>
            <person name="Laucou V."/>
            <person name="Chatelet P."/>
            <person name="Merdinoglu D."/>
            <person name="Delledonne M."/>
            <person name="Pezzotti M."/>
            <person name="Lecharny A."/>
            <person name="Scarpelli C."/>
            <person name="Artiguenave F."/>
            <person name="Pe M.E."/>
            <person name="Valle G."/>
            <person name="Morgante M."/>
            <person name="Caboche M."/>
            <person name="Adam-Blondon A.-F."/>
            <person name="Weissenbach J."/>
            <person name="Quetier F."/>
            <person name="Wincker P."/>
        </authorList>
    </citation>
    <scope>NUCLEOTIDE SEQUENCE [LARGE SCALE GENOMIC DNA]</scope>
    <source>
        <strain evidence="2">cv. Pinot noir / PN40024</strain>
    </source>
</reference>
<keyword evidence="2" id="KW-1185">Reference proteome</keyword>
<dbReference type="HOGENOM" id="CLU_3400220_0_0_1"/>
<dbReference type="EMBL" id="FN595996">
    <property type="protein sequence ID" value="CCB56051.1"/>
    <property type="molecule type" value="Genomic_DNA"/>
</dbReference>
<evidence type="ECO:0000313" key="1">
    <source>
        <dbReference type="EMBL" id="CCB56051.1"/>
    </source>
</evidence>
<evidence type="ECO:0000313" key="2">
    <source>
        <dbReference type="Proteomes" id="UP000009183"/>
    </source>
</evidence>
<dbReference type="Proteomes" id="UP000009183">
    <property type="component" value="Chromosome 18, unordered"/>
</dbReference>
<organism evidence="1 2">
    <name type="scientific">Vitis vinifera</name>
    <name type="common">Grape</name>
    <dbReference type="NCBI Taxonomy" id="29760"/>
    <lineage>
        <taxon>Eukaryota</taxon>
        <taxon>Viridiplantae</taxon>
        <taxon>Streptophyta</taxon>
        <taxon>Embryophyta</taxon>
        <taxon>Tracheophyta</taxon>
        <taxon>Spermatophyta</taxon>
        <taxon>Magnoliopsida</taxon>
        <taxon>eudicotyledons</taxon>
        <taxon>Gunneridae</taxon>
        <taxon>Pentapetalae</taxon>
        <taxon>rosids</taxon>
        <taxon>Vitales</taxon>
        <taxon>Vitaceae</taxon>
        <taxon>Viteae</taxon>
        <taxon>Vitis</taxon>
    </lineage>
</organism>
<sequence length="31" mass="3488">MGLSLFNECGRFPCHKDGDDEDDEADGEEKK</sequence>
<dbReference type="AlphaFoldDB" id="F6HMZ6"/>
<gene>
    <name evidence="1" type="ordered locus">VIT_18s0001g04260</name>
</gene>
<name>F6HMZ6_VITVI</name>
<dbReference type="PaxDb" id="29760-VIT_18s0001g04260.t01"/>
<proteinExistence type="predicted"/>
<dbReference type="InParanoid" id="F6HMZ6"/>
<accession>F6HMZ6</accession>